<dbReference type="SUPFAM" id="SSF160113">
    <property type="entry name" value="YegP-like"/>
    <property type="match status" value="1"/>
</dbReference>
<evidence type="ECO:0000313" key="2">
    <source>
        <dbReference type="Proteomes" id="UP000580861"/>
    </source>
</evidence>
<accession>A0A841BAS7</accession>
<dbReference type="Gene3D" id="2.30.29.80">
    <property type="match status" value="1"/>
</dbReference>
<dbReference type="AlphaFoldDB" id="A0A841BAS7"/>
<keyword evidence="2" id="KW-1185">Reference proteome</keyword>
<gene>
    <name evidence="1" type="ORF">HDA45_006060</name>
</gene>
<protein>
    <submittedName>
        <fullName evidence="1">Uncharacterized protein YegP (UPF0339 family)</fullName>
    </submittedName>
</protein>
<reference evidence="1 2" key="1">
    <citation type="submission" date="2020-08" db="EMBL/GenBank/DDBJ databases">
        <title>Sequencing the genomes of 1000 actinobacteria strains.</title>
        <authorList>
            <person name="Klenk H.-P."/>
        </authorList>
    </citation>
    <scope>NUCLEOTIDE SEQUENCE [LARGE SCALE GENOMIC DNA]</scope>
    <source>
        <strain evidence="1 2">DSM 45272</strain>
    </source>
</reference>
<sequence length="141" mass="15949">MPRGNSHRSNPRFQLVQTGDETIRWRLLGGNNVSLGSAPDDYPRAEECLVAITWLNAHIAELTSDFSHLSGGRWRWRLHTGDRIVAIASHAYGRRIEAQRGLDRFRSATTEAAIGEGIETIADWRRKYRRDSGGHSQNRSP</sequence>
<comment type="caution">
    <text evidence="1">The sequence shown here is derived from an EMBL/GenBank/DDBJ whole genome shotgun (WGS) entry which is preliminary data.</text>
</comment>
<proteinExistence type="predicted"/>
<name>A0A841BAS7_9PSEU</name>
<dbReference type="RefSeq" id="WP_184901058.1">
    <property type="nucleotide sequence ID" value="NZ_JACHMX010000001.1"/>
</dbReference>
<dbReference type="EMBL" id="JACHMX010000001">
    <property type="protein sequence ID" value="MBB5855973.1"/>
    <property type="molecule type" value="Genomic_DNA"/>
</dbReference>
<evidence type="ECO:0000313" key="1">
    <source>
        <dbReference type="EMBL" id="MBB5855973.1"/>
    </source>
</evidence>
<dbReference type="InterPro" id="IPR036913">
    <property type="entry name" value="YegP-like_sf"/>
</dbReference>
<organism evidence="1 2">
    <name type="scientific">Amycolatopsis umgeniensis</name>
    <dbReference type="NCBI Taxonomy" id="336628"/>
    <lineage>
        <taxon>Bacteria</taxon>
        <taxon>Bacillati</taxon>
        <taxon>Actinomycetota</taxon>
        <taxon>Actinomycetes</taxon>
        <taxon>Pseudonocardiales</taxon>
        <taxon>Pseudonocardiaceae</taxon>
        <taxon>Amycolatopsis</taxon>
    </lineage>
</organism>
<dbReference type="Proteomes" id="UP000580861">
    <property type="component" value="Unassembled WGS sequence"/>
</dbReference>